<evidence type="ECO:0000313" key="12">
    <source>
        <dbReference type="Proteomes" id="UP000063919"/>
    </source>
</evidence>
<evidence type="ECO:0000256" key="2">
    <source>
        <dbReference type="ARBA" id="ARBA00022730"/>
    </source>
</evidence>
<keyword evidence="4 7" id="KW-0689">Ribosomal protein</keyword>
<dbReference type="GO" id="GO:0003735">
    <property type="term" value="F:structural constituent of ribosome"/>
    <property type="evidence" value="ECO:0007669"/>
    <property type="project" value="InterPro"/>
</dbReference>
<dbReference type="Gene3D" id="3.40.5.10">
    <property type="entry name" value="Ribosomal protein L9, N-terminal domain"/>
    <property type="match status" value="1"/>
</dbReference>
<feature type="coiled-coil region" evidence="8">
    <location>
        <begin position="51"/>
        <end position="85"/>
    </location>
</feature>
<dbReference type="RefSeq" id="WP_053945716.1">
    <property type="nucleotide sequence ID" value="NZ_CP012622.1"/>
</dbReference>
<evidence type="ECO:0000256" key="5">
    <source>
        <dbReference type="ARBA" id="ARBA00023274"/>
    </source>
</evidence>
<dbReference type="Pfam" id="PF01281">
    <property type="entry name" value="Ribosomal_L9_N"/>
    <property type="match status" value="1"/>
</dbReference>
<accession>A0A0M3SJ11</accession>
<keyword evidence="5 7" id="KW-0687">Ribonucleoprotein</keyword>
<dbReference type="InterPro" id="IPR036791">
    <property type="entry name" value="Ribosomal_bL9_C_sf"/>
</dbReference>
<dbReference type="GO" id="GO:0006412">
    <property type="term" value="P:translation"/>
    <property type="evidence" value="ECO:0007669"/>
    <property type="project" value="UniProtKB-UniRule"/>
</dbReference>
<evidence type="ECO:0000313" key="11">
    <source>
        <dbReference type="EMBL" id="ALD65934.1"/>
    </source>
</evidence>
<feature type="domain" description="Ribosomal protein L9" evidence="9">
    <location>
        <begin position="1"/>
        <end position="46"/>
    </location>
</feature>
<evidence type="ECO:0000256" key="8">
    <source>
        <dbReference type="SAM" id="Coils"/>
    </source>
</evidence>
<dbReference type="Gene3D" id="3.10.430.100">
    <property type="entry name" value="Ribosomal protein L9, C-terminal domain"/>
    <property type="match status" value="1"/>
</dbReference>
<dbReference type="InterPro" id="IPR020069">
    <property type="entry name" value="Ribosomal_bL9_C"/>
</dbReference>
<comment type="similarity">
    <text evidence="1 7">Belongs to the bacterial ribosomal protein bL9 family.</text>
</comment>
<gene>
    <name evidence="7 11" type="primary">rplI</name>
    <name evidence="11" type="ORF">SCANT_v1c00240</name>
</gene>
<evidence type="ECO:0000256" key="3">
    <source>
        <dbReference type="ARBA" id="ARBA00022884"/>
    </source>
</evidence>
<comment type="function">
    <text evidence="7">Binds to the 23S rRNA.</text>
</comment>
<evidence type="ECO:0000259" key="10">
    <source>
        <dbReference type="Pfam" id="PF03948"/>
    </source>
</evidence>
<dbReference type="SUPFAM" id="SSF55653">
    <property type="entry name" value="Ribosomal protein L9 C-domain"/>
    <property type="match status" value="1"/>
</dbReference>
<evidence type="ECO:0000256" key="6">
    <source>
        <dbReference type="ARBA" id="ARBA00035292"/>
    </source>
</evidence>
<dbReference type="Proteomes" id="UP000063919">
    <property type="component" value="Chromosome"/>
</dbReference>
<dbReference type="STRING" id="362837.SCANT_v1c00240"/>
<dbReference type="SUPFAM" id="SSF55658">
    <property type="entry name" value="L9 N-domain-like"/>
    <property type="match status" value="1"/>
</dbReference>
<protein>
    <recommendedName>
        <fullName evidence="6 7">Large ribosomal subunit protein bL9</fullName>
    </recommendedName>
</protein>
<dbReference type="Pfam" id="PF03948">
    <property type="entry name" value="Ribosomal_L9_C"/>
    <property type="match status" value="1"/>
</dbReference>
<keyword evidence="8" id="KW-0175">Coiled coil</keyword>
<name>A0A0M3SJ11_9MOLU</name>
<keyword evidence="2 7" id="KW-0699">rRNA-binding</keyword>
<dbReference type="GO" id="GO:0005840">
    <property type="term" value="C:ribosome"/>
    <property type="evidence" value="ECO:0007669"/>
    <property type="project" value="UniProtKB-KW"/>
</dbReference>
<dbReference type="InterPro" id="IPR009027">
    <property type="entry name" value="Ribosomal_bL9/RNase_H1_N"/>
</dbReference>
<dbReference type="InterPro" id="IPR036935">
    <property type="entry name" value="Ribosomal_bL9_N_sf"/>
</dbReference>
<evidence type="ECO:0000259" key="9">
    <source>
        <dbReference type="Pfam" id="PF01281"/>
    </source>
</evidence>
<dbReference type="PANTHER" id="PTHR21368">
    <property type="entry name" value="50S RIBOSOMAL PROTEIN L9"/>
    <property type="match status" value="1"/>
</dbReference>
<dbReference type="InterPro" id="IPR020594">
    <property type="entry name" value="Ribosomal_bL9_bac/chp"/>
</dbReference>
<evidence type="ECO:0000256" key="7">
    <source>
        <dbReference type="HAMAP-Rule" id="MF_00503"/>
    </source>
</evidence>
<sequence>MKVILLTDVKNYGKKDDVVNVSDGYATNFLIPKGLAIVASKGDLSHLNVRKRKEEEVKKDKEIELNNLKNKLETLELNFKIKTKDGKPFGSVSLSQITDRIKKEFSIDLDKRKFEKHENINKLGLYYLKIKLDLKIIATLKIFVEGTE</sequence>
<dbReference type="AlphaFoldDB" id="A0A0M3SJ11"/>
<dbReference type="KEGG" id="scj:SCANT_v1c00240"/>
<organism evidence="11 12">
    <name type="scientific">Spiroplasma cantharicola</name>
    <dbReference type="NCBI Taxonomy" id="362837"/>
    <lineage>
        <taxon>Bacteria</taxon>
        <taxon>Bacillati</taxon>
        <taxon>Mycoplasmatota</taxon>
        <taxon>Mollicutes</taxon>
        <taxon>Entomoplasmatales</taxon>
        <taxon>Spiroplasmataceae</taxon>
        <taxon>Spiroplasma</taxon>
    </lineage>
</organism>
<dbReference type="NCBIfam" id="TIGR00158">
    <property type="entry name" value="L9"/>
    <property type="match status" value="1"/>
</dbReference>
<evidence type="ECO:0000256" key="4">
    <source>
        <dbReference type="ARBA" id="ARBA00022980"/>
    </source>
</evidence>
<dbReference type="PATRIC" id="fig|362837.3.peg.24"/>
<keyword evidence="3 7" id="KW-0694">RNA-binding</keyword>
<feature type="domain" description="Large ribosomal subunit protein bL9 C-terminal" evidence="10">
    <location>
        <begin position="65"/>
        <end position="145"/>
    </location>
</feature>
<keyword evidence="12" id="KW-1185">Reference proteome</keyword>
<proteinExistence type="inferred from homology"/>
<dbReference type="OrthoDB" id="9788336at2"/>
<reference evidence="11 12" key="1">
    <citation type="journal article" date="2015" name="Genome Announc.">
        <title>Complete Genome Sequence of Spiroplasma cantharicola CC-1T (DSM 21588), a Bacterium Isolated from Soldier Beetle (Cantharis carolinus).</title>
        <authorList>
            <person name="Lo W.S."/>
            <person name="Liu P.Y."/>
            <person name="Kuo C.H."/>
        </authorList>
    </citation>
    <scope>NUCLEOTIDE SEQUENCE [LARGE SCALE GENOMIC DNA]</scope>
    <source>
        <strain evidence="11 12">CC-1</strain>
    </source>
</reference>
<dbReference type="EMBL" id="CP012622">
    <property type="protein sequence ID" value="ALD65934.1"/>
    <property type="molecule type" value="Genomic_DNA"/>
</dbReference>
<dbReference type="GO" id="GO:1990904">
    <property type="term" value="C:ribonucleoprotein complex"/>
    <property type="evidence" value="ECO:0007669"/>
    <property type="project" value="UniProtKB-KW"/>
</dbReference>
<dbReference type="InterPro" id="IPR020070">
    <property type="entry name" value="Ribosomal_bL9_N"/>
</dbReference>
<dbReference type="GO" id="GO:0019843">
    <property type="term" value="F:rRNA binding"/>
    <property type="evidence" value="ECO:0007669"/>
    <property type="project" value="UniProtKB-UniRule"/>
</dbReference>
<dbReference type="InterPro" id="IPR000244">
    <property type="entry name" value="Ribosomal_bL9"/>
</dbReference>
<evidence type="ECO:0000256" key="1">
    <source>
        <dbReference type="ARBA" id="ARBA00010605"/>
    </source>
</evidence>
<dbReference type="HAMAP" id="MF_00503">
    <property type="entry name" value="Ribosomal_bL9"/>
    <property type="match status" value="1"/>
</dbReference>